<evidence type="ECO:0000313" key="1">
    <source>
        <dbReference type="EMBL" id="KKS75738.1"/>
    </source>
</evidence>
<dbReference type="EMBL" id="LCEQ01000007">
    <property type="protein sequence ID" value="KKS75738.1"/>
    <property type="molecule type" value="Genomic_DNA"/>
</dbReference>
<gene>
    <name evidence="1" type="ORF">UV48_C0007G0013</name>
</gene>
<sequence length="380" mass="44348">MYEEKYETLVDLVRQEKDWAVYNSIVDLKLEDRVFLLQSNFLQAADQHDDEKAPVYWEFLNRCLRDIELIPFLRMEKFLGTCLLRDEKTREAQSRAQANCAAKAKELWQKIPRSRIEKDRRYLGGSLADAELPTLLETKKVLLGEIATRWRDTKNEQEAFELFEFFMFLKLQLGENRLLLDAVRKATDSYFPATRLSRCLVRLEFSIEGGLIGSDFRQEFEKILAIAWARNTKFKEIARLVKAMIPILGASDGAFDLLERQANKYAILDQAVSKLLKSMNGQVRVEGLDHIFGDKVVSYPGFHVPDENHVEIVIIDRKEPYLRSFYSENAGHSSFEAARKHVDCWLKEYSGYSVHLKFMVVDKYDPKNCFFSREQTIKIR</sequence>
<evidence type="ECO:0000313" key="2">
    <source>
        <dbReference type="Proteomes" id="UP000034563"/>
    </source>
</evidence>
<protein>
    <submittedName>
        <fullName evidence="1">Uncharacterized protein</fullName>
    </submittedName>
</protein>
<reference evidence="1 2" key="1">
    <citation type="journal article" date="2015" name="Nature">
        <title>rRNA introns, odd ribosomes, and small enigmatic genomes across a large radiation of phyla.</title>
        <authorList>
            <person name="Brown C.T."/>
            <person name="Hug L.A."/>
            <person name="Thomas B.C."/>
            <person name="Sharon I."/>
            <person name="Castelle C.J."/>
            <person name="Singh A."/>
            <person name="Wilkins M.J."/>
            <person name="Williams K.H."/>
            <person name="Banfield J.F."/>
        </authorList>
    </citation>
    <scope>NUCLEOTIDE SEQUENCE [LARGE SCALE GENOMIC DNA]</scope>
</reference>
<dbReference type="AlphaFoldDB" id="A0A0G1EMC7"/>
<organism evidence="1 2">
    <name type="scientific">Candidatus Azambacteria bacterium GW2011_GWA2_42_9</name>
    <dbReference type="NCBI Taxonomy" id="1618613"/>
    <lineage>
        <taxon>Bacteria</taxon>
        <taxon>Candidatus Azamiibacteriota</taxon>
    </lineage>
</organism>
<dbReference type="Proteomes" id="UP000034563">
    <property type="component" value="Unassembled WGS sequence"/>
</dbReference>
<accession>A0A0G1EMC7</accession>
<comment type="caution">
    <text evidence="1">The sequence shown here is derived from an EMBL/GenBank/DDBJ whole genome shotgun (WGS) entry which is preliminary data.</text>
</comment>
<proteinExistence type="predicted"/>
<name>A0A0G1EMC7_9BACT</name>